<evidence type="ECO:0000256" key="2">
    <source>
        <dbReference type="ARBA" id="ARBA00006176"/>
    </source>
</evidence>
<feature type="compositionally biased region" description="Basic and acidic residues" evidence="5">
    <location>
        <begin position="29"/>
        <end position="46"/>
    </location>
</feature>
<evidence type="ECO:0000313" key="6">
    <source>
        <dbReference type="EMBL" id="VDL17116.1"/>
    </source>
</evidence>
<keyword evidence="4" id="KW-0243">Dynein</keyword>
<dbReference type="Proteomes" id="UP000274504">
    <property type="component" value="Unassembled WGS sequence"/>
</dbReference>
<dbReference type="AlphaFoldDB" id="A0A0R3S8W8"/>
<evidence type="ECO:0000256" key="5">
    <source>
        <dbReference type="SAM" id="MobiDB-lite"/>
    </source>
</evidence>
<evidence type="ECO:0000256" key="4">
    <source>
        <dbReference type="ARBA" id="ARBA00023017"/>
    </source>
</evidence>
<keyword evidence="3" id="KW-0963">Cytoplasm</keyword>
<evidence type="ECO:0000313" key="8">
    <source>
        <dbReference type="WBParaSite" id="HDID_0000063301-mRNA-1"/>
    </source>
</evidence>
<name>A0A0R3S8W8_HYMDI</name>
<evidence type="ECO:0000256" key="1">
    <source>
        <dbReference type="ARBA" id="ARBA00004496"/>
    </source>
</evidence>
<proteinExistence type="inferred from homology"/>
<sequence length="394" mass="43834">MSVDPKFANLPWIAHDEPDVYETDDLPEADQRKPESEVEQVLPKEIESTSISAEKARKRFEYCEVDATNVDFSDKITGCGKVGYAVECSEYESNPCGERESTLTARFQRLQSEVLQLINDAETIKKEANASASDGELSVEQISALASSLTTQLGQLQLEDIFGPNLDLSDLCAHDTMLQKRLFEQIASFRPKQAPQKEGKPDESITFELFSKPSDKVDAANEKTLELDRRLQRLETLIGSREASVTGPGGLVDTAARLSERVALLQPSYLEQVEARIATLQTKLTSITKNPESSLIVDADTQNKIGELFEIVKKWDSFSTDLPLVINRLRNLKALHEQASEFSTSLVNMDVAQKKICENLATCEAQLKSAQESLFKALETLKENAQTLEKSLKL</sequence>
<evidence type="ECO:0000256" key="3">
    <source>
        <dbReference type="ARBA" id="ARBA00022490"/>
    </source>
</evidence>
<dbReference type="PANTHER" id="PTHR15346">
    <property type="entry name" value="DYNACTIN SUBUNIT"/>
    <property type="match status" value="1"/>
</dbReference>
<gene>
    <name evidence="6" type="ORF">HDID_LOCUS634</name>
</gene>
<reference evidence="8" key="1">
    <citation type="submission" date="2017-02" db="UniProtKB">
        <authorList>
            <consortium name="WormBaseParasite"/>
        </authorList>
    </citation>
    <scope>IDENTIFICATION</scope>
</reference>
<organism evidence="8">
    <name type="scientific">Hymenolepis diminuta</name>
    <name type="common">Rat tapeworm</name>
    <dbReference type="NCBI Taxonomy" id="6216"/>
    <lineage>
        <taxon>Eukaryota</taxon>
        <taxon>Metazoa</taxon>
        <taxon>Spiralia</taxon>
        <taxon>Lophotrochozoa</taxon>
        <taxon>Platyhelminthes</taxon>
        <taxon>Cestoda</taxon>
        <taxon>Eucestoda</taxon>
        <taxon>Cyclophyllidea</taxon>
        <taxon>Hymenolepididae</taxon>
        <taxon>Hymenolepis</taxon>
    </lineage>
</organism>
<dbReference type="Pfam" id="PF04912">
    <property type="entry name" value="Dynamitin"/>
    <property type="match status" value="1"/>
</dbReference>
<dbReference type="GO" id="GO:0030286">
    <property type="term" value="C:dynein complex"/>
    <property type="evidence" value="ECO:0007669"/>
    <property type="project" value="UniProtKB-KW"/>
</dbReference>
<dbReference type="WBParaSite" id="HDID_0000063301-mRNA-1">
    <property type="protein sequence ID" value="HDID_0000063301-mRNA-1"/>
    <property type="gene ID" value="HDID_0000063301"/>
</dbReference>
<dbReference type="EMBL" id="UYSG01000087">
    <property type="protein sequence ID" value="VDL17116.1"/>
    <property type="molecule type" value="Genomic_DNA"/>
</dbReference>
<dbReference type="GO" id="GO:0005869">
    <property type="term" value="C:dynactin complex"/>
    <property type="evidence" value="ECO:0007669"/>
    <property type="project" value="InterPro"/>
</dbReference>
<accession>A0A0R3S8W8</accession>
<reference evidence="6 7" key="2">
    <citation type="submission" date="2018-11" db="EMBL/GenBank/DDBJ databases">
        <authorList>
            <consortium name="Pathogen Informatics"/>
        </authorList>
    </citation>
    <scope>NUCLEOTIDE SEQUENCE [LARGE SCALE GENOMIC DNA]</scope>
</reference>
<dbReference type="STRING" id="6216.A0A0R3S8W8"/>
<comment type="similarity">
    <text evidence="2">Belongs to the dynactin subunit 2 family.</text>
</comment>
<dbReference type="OrthoDB" id="4977at2759"/>
<evidence type="ECO:0000313" key="7">
    <source>
        <dbReference type="Proteomes" id="UP000274504"/>
    </source>
</evidence>
<comment type="subcellular location">
    <subcellularLocation>
        <location evidence="1">Cytoplasm</location>
    </subcellularLocation>
</comment>
<dbReference type="GO" id="GO:0007017">
    <property type="term" value="P:microtubule-based process"/>
    <property type="evidence" value="ECO:0007669"/>
    <property type="project" value="InterPro"/>
</dbReference>
<protein>
    <submittedName>
        <fullName evidence="8">Dynactin subunit 2</fullName>
    </submittedName>
</protein>
<feature type="compositionally biased region" description="Acidic residues" evidence="5">
    <location>
        <begin position="19"/>
        <end position="28"/>
    </location>
</feature>
<feature type="region of interest" description="Disordered" evidence="5">
    <location>
        <begin position="1"/>
        <end position="46"/>
    </location>
</feature>
<dbReference type="GO" id="GO:0005737">
    <property type="term" value="C:cytoplasm"/>
    <property type="evidence" value="ECO:0007669"/>
    <property type="project" value="UniProtKB-SubCell"/>
</dbReference>
<dbReference type="InterPro" id="IPR028133">
    <property type="entry name" value="Dynamitin"/>
</dbReference>